<organism evidence="1 2">
    <name type="scientific">Aetokthonos hydrillicola Thurmond2011</name>
    <dbReference type="NCBI Taxonomy" id="2712845"/>
    <lineage>
        <taxon>Bacteria</taxon>
        <taxon>Bacillati</taxon>
        <taxon>Cyanobacteriota</taxon>
        <taxon>Cyanophyceae</taxon>
        <taxon>Nostocales</taxon>
        <taxon>Hapalosiphonaceae</taxon>
        <taxon>Aetokthonos</taxon>
    </lineage>
</organism>
<dbReference type="AlphaFoldDB" id="A0AAP5IIL0"/>
<accession>A0AAP5IIL0</accession>
<evidence type="ECO:0000313" key="2">
    <source>
        <dbReference type="Proteomes" id="UP000667802"/>
    </source>
</evidence>
<protein>
    <submittedName>
        <fullName evidence="1">Uncharacterized protein</fullName>
    </submittedName>
</protein>
<sequence length="198" mass="22747">MLVIFKSVTQGYELLVCNSIFETTQTWLTTQGCAFQNTYEKGYVRILITEIPNGTLLRLQQKFPADDNTMTVYNAVDDLRSALATGSWDDIIRVTSPWSETLKKESWRYLSEEEQRELKYQSTKNDEKQDFRERLFSLDRNVLLRMHAVLKAAGLSSFKPLSKNTNADLVDKLIGLFDHQEVCLRAALLLATALNQQE</sequence>
<name>A0AAP5IIL0_9CYAN</name>
<reference evidence="2" key="1">
    <citation type="journal article" date="2021" name="Science">
        <title>Hunting the eagle killer: A cyanobacterial neurotoxin causes vacuolar myelinopathy.</title>
        <authorList>
            <person name="Breinlinger S."/>
            <person name="Phillips T.J."/>
            <person name="Haram B.N."/>
            <person name="Mares J."/>
            <person name="Martinez Yerena J.A."/>
            <person name="Hrouzek P."/>
            <person name="Sobotka R."/>
            <person name="Henderson W.M."/>
            <person name="Schmieder P."/>
            <person name="Williams S.M."/>
            <person name="Lauderdale J.D."/>
            <person name="Wilde H.D."/>
            <person name="Gerrin W."/>
            <person name="Kust A."/>
            <person name="Washington J.W."/>
            <person name="Wagner C."/>
            <person name="Geier B."/>
            <person name="Liebeke M."/>
            <person name="Enke H."/>
            <person name="Niedermeyer T.H.J."/>
            <person name="Wilde S.B."/>
        </authorList>
    </citation>
    <scope>NUCLEOTIDE SEQUENCE [LARGE SCALE GENOMIC DNA]</scope>
    <source>
        <strain evidence="2">Thurmond2011</strain>
    </source>
</reference>
<dbReference type="Proteomes" id="UP000667802">
    <property type="component" value="Unassembled WGS sequence"/>
</dbReference>
<comment type="caution">
    <text evidence="1">The sequence shown here is derived from an EMBL/GenBank/DDBJ whole genome shotgun (WGS) entry which is preliminary data.</text>
</comment>
<dbReference type="PROSITE" id="PS51257">
    <property type="entry name" value="PROKAR_LIPOPROTEIN"/>
    <property type="match status" value="1"/>
</dbReference>
<keyword evidence="2" id="KW-1185">Reference proteome</keyword>
<evidence type="ECO:0000313" key="1">
    <source>
        <dbReference type="EMBL" id="MDR9900660.1"/>
    </source>
</evidence>
<proteinExistence type="predicted"/>
<dbReference type="RefSeq" id="WP_310834482.1">
    <property type="nucleotide sequence ID" value="NZ_JAALHA020000037.1"/>
</dbReference>
<gene>
    <name evidence="1" type="ORF">G7B40_039925</name>
</gene>
<dbReference type="EMBL" id="JAALHA020000037">
    <property type="protein sequence ID" value="MDR9900660.1"/>
    <property type="molecule type" value="Genomic_DNA"/>
</dbReference>